<organism evidence="2 3">
    <name type="scientific">Symbiodinium necroappetens</name>
    <dbReference type="NCBI Taxonomy" id="1628268"/>
    <lineage>
        <taxon>Eukaryota</taxon>
        <taxon>Sar</taxon>
        <taxon>Alveolata</taxon>
        <taxon>Dinophyceae</taxon>
        <taxon>Suessiales</taxon>
        <taxon>Symbiodiniaceae</taxon>
        <taxon>Symbiodinium</taxon>
    </lineage>
</organism>
<comment type="caution">
    <text evidence="2">The sequence shown here is derived from an EMBL/GenBank/DDBJ whole genome shotgun (WGS) entry which is preliminary data.</text>
</comment>
<feature type="compositionally biased region" description="Polar residues" evidence="1">
    <location>
        <begin position="24"/>
        <end position="33"/>
    </location>
</feature>
<keyword evidence="3" id="KW-1185">Reference proteome</keyword>
<dbReference type="Proteomes" id="UP000601435">
    <property type="component" value="Unassembled WGS sequence"/>
</dbReference>
<name>A0A812PL59_9DINO</name>
<sequence length="277" mass="30645">MARKPSFIRTPGRTSPDEGRGSQKETALQQGAQCQGKAQFRGAGVAINRTFEARMRQLHITGQRFPQAKPATPNALKNRPSLPLDESQIPNPTADEVVVIQPWFNLLAAAIWQSERDRGSIQTSLQDSREEVHWSQSRMSNELSVLRTPRTLSRCLPRSPCDSRLDSASTETRPPSSQVPLLPRPRRLEQEGALGALEATVWPAGSARWRRLELVKTSPSPPSPGPGRPAQRNRDPRSSDAFLGPVDCESDGEYEPFAARASNKPRSAGAARCWWQL</sequence>
<dbReference type="AlphaFoldDB" id="A0A812PL59"/>
<feature type="region of interest" description="Disordered" evidence="1">
    <location>
        <begin position="1"/>
        <end position="37"/>
    </location>
</feature>
<evidence type="ECO:0000313" key="3">
    <source>
        <dbReference type="Proteomes" id="UP000601435"/>
    </source>
</evidence>
<protein>
    <submittedName>
        <fullName evidence="2">Uncharacterized protein</fullName>
    </submittedName>
</protein>
<evidence type="ECO:0000313" key="2">
    <source>
        <dbReference type="EMBL" id="CAE7347655.1"/>
    </source>
</evidence>
<accession>A0A812PL59</accession>
<reference evidence="2" key="1">
    <citation type="submission" date="2021-02" db="EMBL/GenBank/DDBJ databases">
        <authorList>
            <person name="Dougan E. K."/>
            <person name="Rhodes N."/>
            <person name="Thang M."/>
            <person name="Chan C."/>
        </authorList>
    </citation>
    <scope>NUCLEOTIDE SEQUENCE</scope>
</reference>
<feature type="region of interest" description="Disordered" evidence="1">
    <location>
        <begin position="156"/>
        <end position="186"/>
    </location>
</feature>
<evidence type="ECO:0000256" key="1">
    <source>
        <dbReference type="SAM" id="MobiDB-lite"/>
    </source>
</evidence>
<dbReference type="EMBL" id="CAJNJA010014686">
    <property type="protein sequence ID" value="CAE7347655.1"/>
    <property type="molecule type" value="Genomic_DNA"/>
</dbReference>
<dbReference type="OrthoDB" id="427006at2759"/>
<gene>
    <name evidence="2" type="ORF">SNEC2469_LOCUS9006</name>
</gene>
<feature type="compositionally biased region" description="Polar residues" evidence="1">
    <location>
        <begin position="166"/>
        <end position="179"/>
    </location>
</feature>
<proteinExistence type="predicted"/>
<feature type="region of interest" description="Disordered" evidence="1">
    <location>
        <begin position="215"/>
        <end position="249"/>
    </location>
</feature>